<dbReference type="Gene3D" id="2.30.110.10">
    <property type="entry name" value="Electron Transport, Fmn-binding Protein, Chain A"/>
    <property type="match status" value="1"/>
</dbReference>
<comment type="caution">
    <text evidence="3">The sequence shown here is derived from an EMBL/GenBank/DDBJ whole genome shotgun (WGS) entry which is preliminary data.</text>
</comment>
<organism evidence="3 4">
    <name type="scientific">Pseudonocardia eucalypti</name>
    <dbReference type="NCBI Taxonomy" id="648755"/>
    <lineage>
        <taxon>Bacteria</taxon>
        <taxon>Bacillati</taxon>
        <taxon>Actinomycetota</taxon>
        <taxon>Actinomycetes</taxon>
        <taxon>Pseudonocardiales</taxon>
        <taxon>Pseudonocardiaceae</taxon>
        <taxon>Pseudonocardia</taxon>
    </lineage>
</organism>
<name>A0ABP9PWW0_9PSEU</name>
<evidence type="ECO:0000313" key="3">
    <source>
        <dbReference type="EMBL" id="GAA5153436.1"/>
    </source>
</evidence>
<keyword evidence="1" id="KW-0560">Oxidoreductase</keyword>
<evidence type="ECO:0000259" key="2">
    <source>
        <dbReference type="Pfam" id="PF01243"/>
    </source>
</evidence>
<protein>
    <submittedName>
        <fullName evidence="3">PPOX class F420-dependent oxidoreductase</fullName>
    </submittedName>
</protein>
<sequence length="160" mass="18022">MGIRLTEDEAWEFVRGALTGIVSTLDRDGYPISLPVWFVALDRRIYFRTPATSKKVARIARDGRVGFLAEDGDRWAELTAVSFRAHAELITDEATATQVFEARAQKYRGRGPGERQALPEATVRHYAADSAIVRLTPVGALITWDNRKIRRPRSPAWLVQ</sequence>
<feature type="domain" description="Pyridoxamine 5'-phosphate oxidase N-terminal" evidence="2">
    <location>
        <begin position="7"/>
        <end position="122"/>
    </location>
</feature>
<dbReference type="Pfam" id="PF01243">
    <property type="entry name" value="PNPOx_N"/>
    <property type="match status" value="1"/>
</dbReference>
<evidence type="ECO:0000256" key="1">
    <source>
        <dbReference type="ARBA" id="ARBA00023002"/>
    </source>
</evidence>
<dbReference type="EMBL" id="BAABJP010000008">
    <property type="protein sequence ID" value="GAA5153436.1"/>
    <property type="molecule type" value="Genomic_DNA"/>
</dbReference>
<gene>
    <name evidence="3" type="ORF">GCM10023321_23680</name>
</gene>
<proteinExistence type="predicted"/>
<dbReference type="InterPro" id="IPR012349">
    <property type="entry name" value="Split_barrel_FMN-bd"/>
</dbReference>
<dbReference type="PANTHER" id="PTHR35176:SF6">
    <property type="entry name" value="HEME OXYGENASE HI_0854-RELATED"/>
    <property type="match status" value="1"/>
</dbReference>
<reference evidence="4" key="1">
    <citation type="journal article" date="2019" name="Int. J. Syst. Evol. Microbiol.">
        <title>The Global Catalogue of Microorganisms (GCM) 10K type strain sequencing project: providing services to taxonomists for standard genome sequencing and annotation.</title>
        <authorList>
            <consortium name="The Broad Institute Genomics Platform"/>
            <consortium name="The Broad Institute Genome Sequencing Center for Infectious Disease"/>
            <person name="Wu L."/>
            <person name="Ma J."/>
        </authorList>
    </citation>
    <scope>NUCLEOTIDE SEQUENCE [LARGE SCALE GENOMIC DNA]</scope>
    <source>
        <strain evidence="4">JCM 18303</strain>
    </source>
</reference>
<dbReference type="SUPFAM" id="SSF50475">
    <property type="entry name" value="FMN-binding split barrel"/>
    <property type="match status" value="1"/>
</dbReference>
<dbReference type="InterPro" id="IPR011576">
    <property type="entry name" value="Pyridox_Oxase_N"/>
</dbReference>
<dbReference type="InterPro" id="IPR052019">
    <property type="entry name" value="F420H2_bilvrd_red/Heme_oxyg"/>
</dbReference>
<evidence type="ECO:0000313" key="4">
    <source>
        <dbReference type="Proteomes" id="UP001428817"/>
    </source>
</evidence>
<accession>A0ABP9PWW0</accession>
<keyword evidence="4" id="KW-1185">Reference proteome</keyword>
<dbReference type="Proteomes" id="UP001428817">
    <property type="component" value="Unassembled WGS sequence"/>
</dbReference>
<dbReference type="PANTHER" id="PTHR35176">
    <property type="entry name" value="HEME OXYGENASE HI_0854-RELATED"/>
    <property type="match status" value="1"/>
</dbReference>
<dbReference type="RefSeq" id="WP_185061797.1">
    <property type="nucleotide sequence ID" value="NZ_BAABJP010000008.1"/>
</dbReference>